<dbReference type="GO" id="GO:0005886">
    <property type="term" value="C:plasma membrane"/>
    <property type="evidence" value="ECO:0007669"/>
    <property type="project" value="UniProtKB-SubCell"/>
</dbReference>
<dbReference type="RefSeq" id="WP_007102831.1">
    <property type="nucleotide sequence ID" value="NZ_BAER01000006.1"/>
</dbReference>
<evidence type="ECO:0000256" key="5">
    <source>
        <dbReference type="ARBA" id="ARBA00022692"/>
    </source>
</evidence>
<proteinExistence type="inferred from homology"/>
<reference evidence="12" key="1">
    <citation type="journal article" date="2014" name="Environ. Microbiol.">
        <title>Comparative genomics of the marine bacterial genus Glaciecola reveals the high degree of genomic diversity and genomic characteristic for cold adaptation.</title>
        <authorList>
            <person name="Qin Q.L."/>
            <person name="Xie B.B."/>
            <person name="Yu Y."/>
            <person name="Shu Y.L."/>
            <person name="Rong J.C."/>
            <person name="Zhang Y.J."/>
            <person name="Zhao D.L."/>
            <person name="Chen X.L."/>
            <person name="Zhang X.Y."/>
            <person name="Chen B."/>
            <person name="Zhou B.C."/>
            <person name="Zhang Y.Z."/>
        </authorList>
    </citation>
    <scope>NUCLEOTIDE SEQUENCE [LARGE SCALE GENOMIC DNA]</scope>
    <source>
        <strain evidence="12">LMG 21857</strain>
    </source>
</reference>
<dbReference type="EMBL" id="BAER01000006">
    <property type="protein sequence ID" value="GAC31021.1"/>
    <property type="molecule type" value="Genomic_DNA"/>
</dbReference>
<keyword evidence="5 9" id="KW-0812">Transmembrane</keyword>
<comment type="subunit">
    <text evidence="9">The complex comprises the extracytoplasmic solute receptor protein and the two transmembrane proteins.</text>
</comment>
<dbReference type="STRING" id="1129793.GPLA_0100"/>
<comment type="subcellular location">
    <subcellularLocation>
        <location evidence="1 9">Cell inner membrane</location>
        <topology evidence="1 9">Multi-pass membrane protein</topology>
    </subcellularLocation>
</comment>
<gene>
    <name evidence="11" type="ORF">GPLA_0100</name>
</gene>
<evidence type="ECO:0000256" key="4">
    <source>
        <dbReference type="ARBA" id="ARBA00022519"/>
    </source>
</evidence>
<evidence type="ECO:0000256" key="2">
    <source>
        <dbReference type="ARBA" id="ARBA00022448"/>
    </source>
</evidence>
<dbReference type="OrthoDB" id="9795655at2"/>
<keyword evidence="6 9" id="KW-1133">Transmembrane helix</keyword>
<organism evidence="11 12">
    <name type="scientific">Paraglaciecola polaris LMG 21857</name>
    <dbReference type="NCBI Taxonomy" id="1129793"/>
    <lineage>
        <taxon>Bacteria</taxon>
        <taxon>Pseudomonadati</taxon>
        <taxon>Pseudomonadota</taxon>
        <taxon>Gammaproteobacteria</taxon>
        <taxon>Alteromonadales</taxon>
        <taxon>Alteromonadaceae</taxon>
        <taxon>Paraglaciecola</taxon>
    </lineage>
</organism>
<keyword evidence="7 9" id="KW-0472">Membrane</keyword>
<comment type="similarity">
    <text evidence="8 9">Belongs to the TRAP transporter small permease family.</text>
</comment>
<dbReference type="InterPro" id="IPR007387">
    <property type="entry name" value="TRAP_DctQ"/>
</dbReference>
<evidence type="ECO:0000256" key="3">
    <source>
        <dbReference type="ARBA" id="ARBA00022475"/>
    </source>
</evidence>
<evidence type="ECO:0000256" key="9">
    <source>
        <dbReference type="RuleBase" id="RU369079"/>
    </source>
</evidence>
<evidence type="ECO:0000313" key="11">
    <source>
        <dbReference type="EMBL" id="GAC31021.1"/>
    </source>
</evidence>
<feature type="transmembrane region" description="Helical" evidence="9">
    <location>
        <begin position="12"/>
        <end position="32"/>
    </location>
</feature>
<keyword evidence="12" id="KW-1185">Reference proteome</keyword>
<dbReference type="Proteomes" id="UP000006322">
    <property type="component" value="Unassembled WGS sequence"/>
</dbReference>
<keyword evidence="2 9" id="KW-0813">Transport</keyword>
<comment type="function">
    <text evidence="9">Part of the tripartite ATP-independent periplasmic (TRAP) transport system.</text>
</comment>
<name>K6Z466_9ALTE</name>
<feature type="transmembrane region" description="Helical" evidence="9">
    <location>
        <begin position="88"/>
        <end position="111"/>
    </location>
</feature>
<evidence type="ECO:0000313" key="12">
    <source>
        <dbReference type="Proteomes" id="UP000006322"/>
    </source>
</evidence>
<accession>K6Z466</accession>
<evidence type="ECO:0000256" key="6">
    <source>
        <dbReference type="ARBA" id="ARBA00022989"/>
    </source>
</evidence>
<keyword evidence="4 9" id="KW-0997">Cell inner membrane</keyword>
<evidence type="ECO:0000256" key="1">
    <source>
        <dbReference type="ARBA" id="ARBA00004429"/>
    </source>
</evidence>
<feature type="domain" description="Tripartite ATP-independent periplasmic transporters DctQ component" evidence="10">
    <location>
        <begin position="26"/>
        <end position="160"/>
    </location>
</feature>
<dbReference type="AlphaFoldDB" id="K6Z466"/>
<evidence type="ECO:0000256" key="7">
    <source>
        <dbReference type="ARBA" id="ARBA00023136"/>
    </source>
</evidence>
<feature type="transmembrane region" description="Helical" evidence="9">
    <location>
        <begin position="52"/>
        <end position="67"/>
    </location>
</feature>
<dbReference type="Pfam" id="PF04290">
    <property type="entry name" value="DctQ"/>
    <property type="match status" value="1"/>
</dbReference>
<evidence type="ECO:0000256" key="8">
    <source>
        <dbReference type="ARBA" id="ARBA00038436"/>
    </source>
</evidence>
<dbReference type="InterPro" id="IPR055348">
    <property type="entry name" value="DctQ"/>
</dbReference>
<comment type="caution">
    <text evidence="11">The sequence shown here is derived from an EMBL/GenBank/DDBJ whole genome shotgun (WGS) entry which is preliminary data.</text>
</comment>
<dbReference type="PANTHER" id="PTHR35011:SF4">
    <property type="entry name" value="SLL1102 PROTEIN"/>
    <property type="match status" value="1"/>
</dbReference>
<protein>
    <recommendedName>
        <fullName evidence="9">TRAP transporter small permease protein</fullName>
    </recommendedName>
</protein>
<sequence>MNSVVKLLGKFIDGVGHLCSLLMMLMILNVFYDVVMRYFFNEVSIGMQELEWHLFAAMFMFGIGYTLKTDCHVRVDVLYDNFSPRLQAYINLFGALLFVLPVTILILYYSWDYTLEAYEMGEGSADPGGLPHRFIIRGVIPASSVFLILCTFYVMLEQIQRLTGPDVPSGQHKDAL</sequence>
<feature type="transmembrane region" description="Helical" evidence="9">
    <location>
        <begin position="134"/>
        <end position="156"/>
    </location>
</feature>
<dbReference type="GO" id="GO:0022857">
    <property type="term" value="F:transmembrane transporter activity"/>
    <property type="evidence" value="ECO:0007669"/>
    <property type="project" value="UniProtKB-UniRule"/>
</dbReference>
<keyword evidence="3" id="KW-1003">Cell membrane</keyword>
<evidence type="ECO:0000259" key="10">
    <source>
        <dbReference type="Pfam" id="PF04290"/>
    </source>
</evidence>
<dbReference type="PANTHER" id="PTHR35011">
    <property type="entry name" value="2,3-DIKETO-L-GULONATE TRAP TRANSPORTER SMALL PERMEASE PROTEIN YIAM"/>
    <property type="match status" value="1"/>
</dbReference>